<feature type="transmembrane region" description="Helical" evidence="2">
    <location>
        <begin position="536"/>
        <end position="555"/>
    </location>
</feature>
<feature type="transmembrane region" description="Helical" evidence="2">
    <location>
        <begin position="318"/>
        <end position="338"/>
    </location>
</feature>
<proteinExistence type="predicted"/>
<feature type="region of interest" description="Disordered" evidence="1">
    <location>
        <begin position="1"/>
        <end position="32"/>
    </location>
</feature>
<dbReference type="Proteomes" id="UP000237271">
    <property type="component" value="Unassembled WGS sequence"/>
</dbReference>
<accession>A0A2P4YGF7</accession>
<reference evidence="4 5" key="1">
    <citation type="journal article" date="2017" name="Genome Biol. Evol.">
        <title>Phytophthora megakarya and P. palmivora, closely related causal agents of cacao black pod rot, underwent increases in genome sizes and gene numbers by different mechanisms.</title>
        <authorList>
            <person name="Ali S.S."/>
            <person name="Shao J."/>
            <person name="Lary D.J."/>
            <person name="Kronmiller B."/>
            <person name="Shen D."/>
            <person name="Strem M.D."/>
            <person name="Amoako-Attah I."/>
            <person name="Akrofi A.Y."/>
            <person name="Begoude B.A."/>
            <person name="Ten Hoopen G.M."/>
            <person name="Coulibaly K."/>
            <person name="Kebe B.I."/>
            <person name="Melnick R.L."/>
            <person name="Guiltinan M.J."/>
            <person name="Tyler B.M."/>
            <person name="Meinhardt L.W."/>
            <person name="Bailey B.A."/>
        </authorList>
    </citation>
    <scope>NUCLEOTIDE SEQUENCE [LARGE SCALE GENOMIC DNA]</scope>
    <source>
        <strain evidence="5">sbr112.9</strain>
    </source>
</reference>
<evidence type="ECO:0000313" key="4">
    <source>
        <dbReference type="EMBL" id="POM76874.1"/>
    </source>
</evidence>
<keyword evidence="2" id="KW-0472">Membrane</keyword>
<evidence type="ECO:0000256" key="2">
    <source>
        <dbReference type="SAM" id="Phobius"/>
    </source>
</evidence>
<feature type="compositionally biased region" description="Acidic residues" evidence="1">
    <location>
        <begin position="17"/>
        <end position="32"/>
    </location>
</feature>
<feature type="transmembrane region" description="Helical" evidence="2">
    <location>
        <begin position="403"/>
        <end position="421"/>
    </location>
</feature>
<organism evidence="4 5">
    <name type="scientific">Phytophthora palmivora</name>
    <dbReference type="NCBI Taxonomy" id="4796"/>
    <lineage>
        <taxon>Eukaryota</taxon>
        <taxon>Sar</taxon>
        <taxon>Stramenopiles</taxon>
        <taxon>Oomycota</taxon>
        <taxon>Peronosporomycetes</taxon>
        <taxon>Peronosporales</taxon>
        <taxon>Peronosporaceae</taxon>
        <taxon>Phytophthora</taxon>
    </lineage>
</organism>
<evidence type="ECO:0000313" key="5">
    <source>
        <dbReference type="Proteomes" id="UP000237271"/>
    </source>
</evidence>
<name>A0A2P4YGF7_9STRA</name>
<comment type="caution">
    <text evidence="4">The sequence shown here is derived from an EMBL/GenBank/DDBJ whole genome shotgun (WGS) entry which is preliminary data.</text>
</comment>
<dbReference type="AlphaFoldDB" id="A0A2P4YGF7"/>
<sequence length="739" mass="84588">MYGTIDSGDEAGKDDIETGEYESEDSSDEYYVPEDVVDNPEETEEEVVAEVCCGEKFLESFDGEDRVLGGNLKGDVLKSMSASGWEDVVKPDIYEYLMAKYEPVSNTTSYPGLHQGYSGPSAEALRHGDSPVALFFYMMPVVLWLHIAVCSNEYHREMLPDRVDGAYQRYRKKRRRDTELPRKTRRDIQHDMETMKPMMPHELCRFVGLLVARTIAPNREKLSNHSKTQDVGAISRGCFGFVLDRDRFMEISRNLHFNPNNDPRARTDHAWKIRKVVERTFAQGYVCPSHLAFDEAVLPSRSSFNKMRVYMKDKPHKWGAKFFMLCSVVTAYCIRMLFMLTCFELVMTHIDSFEVYCGKKRHTSDAHRPDMKSVPAAVVRNLLEVFAPDARKQGMIVVVIDRFYTSVALAIQLLLMGFYCVGTIMTNRLGYCKEVIEKKKTRSSSIIRGSFKMARSKLVPCMTAISWWDSRPVHFLCTGGSSDIDRVVRQDGVDKVEVSCPRVIKDYHAFMGGVDAHDQLHLQRYLLQRALRFKKYYKSLVLGLIDLAIVNGYIIHKAYYKNKESRPLTYVKYMIKLHLQLCQLQATDMYEGNTFGTEQPAPAPTYEPLPVGGDLQTEHVARQSDEWCNEGTQAKRCQRTCKVCSVLRAETQRASTTTYFCNDCNTAGPIFLCMRARRNVRGVAMTCWDIWHKEWVNGKLIPVEDCKVIRVRRRRTANVPEMPSTPGTPASSKRCRTSP</sequence>
<dbReference type="EMBL" id="NCKW01003385">
    <property type="protein sequence ID" value="POM76874.1"/>
    <property type="molecule type" value="Genomic_DNA"/>
</dbReference>
<keyword evidence="2" id="KW-0812">Transmembrane</keyword>
<dbReference type="OrthoDB" id="123623at2759"/>
<feature type="domain" description="PiggyBac transposable element-derived protein" evidence="3">
    <location>
        <begin position="130"/>
        <end position="553"/>
    </location>
</feature>
<keyword evidence="5" id="KW-1185">Reference proteome</keyword>
<evidence type="ECO:0000259" key="3">
    <source>
        <dbReference type="Pfam" id="PF13843"/>
    </source>
</evidence>
<keyword evidence="2" id="KW-1133">Transmembrane helix</keyword>
<dbReference type="PANTHER" id="PTHR46599:SF3">
    <property type="entry name" value="PIGGYBAC TRANSPOSABLE ELEMENT-DERIVED PROTEIN 4"/>
    <property type="match status" value="1"/>
</dbReference>
<feature type="transmembrane region" description="Helical" evidence="2">
    <location>
        <begin position="132"/>
        <end position="150"/>
    </location>
</feature>
<evidence type="ECO:0000256" key="1">
    <source>
        <dbReference type="SAM" id="MobiDB-lite"/>
    </source>
</evidence>
<dbReference type="Pfam" id="PF13843">
    <property type="entry name" value="DDE_Tnp_1_7"/>
    <property type="match status" value="1"/>
</dbReference>
<feature type="region of interest" description="Disordered" evidence="1">
    <location>
        <begin position="717"/>
        <end position="739"/>
    </location>
</feature>
<gene>
    <name evidence="4" type="ORF">PHPALM_5837</name>
</gene>
<dbReference type="InterPro" id="IPR029526">
    <property type="entry name" value="PGBD"/>
</dbReference>
<protein>
    <recommendedName>
        <fullName evidence="3">PiggyBac transposable element-derived protein domain-containing protein</fullName>
    </recommendedName>
</protein>
<dbReference type="PANTHER" id="PTHR46599">
    <property type="entry name" value="PIGGYBAC TRANSPOSABLE ELEMENT-DERIVED PROTEIN 4"/>
    <property type="match status" value="1"/>
</dbReference>